<dbReference type="PROSITE" id="PS50041">
    <property type="entry name" value="C_TYPE_LECTIN_2"/>
    <property type="match status" value="1"/>
</dbReference>
<proteinExistence type="predicted"/>
<evidence type="ECO:0000256" key="1">
    <source>
        <dbReference type="ARBA" id="ARBA00004401"/>
    </source>
</evidence>
<feature type="domain" description="C-type lectin" evidence="2">
    <location>
        <begin position="19"/>
        <end position="139"/>
    </location>
</feature>
<name>A0ABU7BA58_9TELE</name>
<evidence type="ECO:0000313" key="3">
    <source>
        <dbReference type="EMBL" id="MED6247129.1"/>
    </source>
</evidence>
<dbReference type="InterPro" id="IPR016187">
    <property type="entry name" value="CTDL_fold"/>
</dbReference>
<comment type="subcellular location">
    <subcellularLocation>
        <location evidence="1">Cell membrane</location>
        <topology evidence="1">Single-pass type II membrane protein</topology>
    </subcellularLocation>
</comment>
<dbReference type="Gene3D" id="3.10.100.10">
    <property type="entry name" value="Mannose-Binding Protein A, subunit A"/>
    <property type="match status" value="1"/>
</dbReference>
<dbReference type="InterPro" id="IPR050828">
    <property type="entry name" value="C-type_lectin/matrix_domain"/>
</dbReference>
<accession>A0ABU7BA58</accession>
<organism evidence="3 4">
    <name type="scientific">Ataeniobius toweri</name>
    <dbReference type="NCBI Taxonomy" id="208326"/>
    <lineage>
        <taxon>Eukaryota</taxon>
        <taxon>Metazoa</taxon>
        <taxon>Chordata</taxon>
        <taxon>Craniata</taxon>
        <taxon>Vertebrata</taxon>
        <taxon>Euteleostomi</taxon>
        <taxon>Actinopterygii</taxon>
        <taxon>Neopterygii</taxon>
        <taxon>Teleostei</taxon>
        <taxon>Neoteleostei</taxon>
        <taxon>Acanthomorphata</taxon>
        <taxon>Ovalentaria</taxon>
        <taxon>Atherinomorphae</taxon>
        <taxon>Cyprinodontiformes</taxon>
        <taxon>Goodeidae</taxon>
        <taxon>Ataeniobius</taxon>
    </lineage>
</organism>
<dbReference type="InterPro" id="IPR001304">
    <property type="entry name" value="C-type_lectin-like"/>
</dbReference>
<dbReference type="InterPro" id="IPR016186">
    <property type="entry name" value="C-type_lectin-like/link_sf"/>
</dbReference>
<dbReference type="Pfam" id="PF00059">
    <property type="entry name" value="Lectin_C"/>
    <property type="match status" value="1"/>
</dbReference>
<dbReference type="Proteomes" id="UP001345963">
    <property type="component" value="Unassembled WGS sequence"/>
</dbReference>
<protein>
    <recommendedName>
        <fullName evidence="2">C-type lectin domain-containing protein</fullName>
    </recommendedName>
</protein>
<dbReference type="PANTHER" id="PTHR45710:SF8">
    <property type="entry name" value="RERATING FAMILY MEMBER 4"/>
    <property type="match status" value="1"/>
</dbReference>
<keyword evidence="4" id="KW-1185">Reference proteome</keyword>
<dbReference type="PANTHER" id="PTHR45710">
    <property type="entry name" value="C-TYPE LECTIN DOMAIN-CONTAINING PROTEIN 180"/>
    <property type="match status" value="1"/>
</dbReference>
<dbReference type="SMART" id="SM00034">
    <property type="entry name" value="CLECT"/>
    <property type="match status" value="1"/>
</dbReference>
<gene>
    <name evidence="3" type="ORF">ATANTOWER_031176</name>
</gene>
<comment type="caution">
    <text evidence="3">The sequence shown here is derived from an EMBL/GenBank/DDBJ whole genome shotgun (WGS) entry which is preliminary data.</text>
</comment>
<feature type="non-terminal residue" evidence="3">
    <location>
        <position position="1"/>
    </location>
</feature>
<evidence type="ECO:0000313" key="4">
    <source>
        <dbReference type="Proteomes" id="UP001345963"/>
    </source>
</evidence>
<dbReference type="SUPFAM" id="SSF56436">
    <property type="entry name" value="C-type lectin-like"/>
    <property type="match status" value="1"/>
</dbReference>
<dbReference type="EMBL" id="JAHUTI010047971">
    <property type="protein sequence ID" value="MED6247129.1"/>
    <property type="molecule type" value="Genomic_DNA"/>
</dbReference>
<evidence type="ECO:0000259" key="2">
    <source>
        <dbReference type="PROSITE" id="PS50041"/>
    </source>
</evidence>
<sequence>SHISTCALSVTCPAGWRRFGCSCYLLSSLRNTWESSRSQCLWNGADLVIINSQEEMVFLNKLGAQLKFWIGLKQTSQEAGWKWTDGSFSKTMYWQYRQSSWSRPRTQSCAAFNSFQSSLWDIRSWSHEMCSLQLEWVCEKKVSSSLIFS</sequence>
<reference evidence="3 4" key="1">
    <citation type="submission" date="2021-07" db="EMBL/GenBank/DDBJ databases">
        <authorList>
            <person name="Palmer J.M."/>
        </authorList>
    </citation>
    <scope>NUCLEOTIDE SEQUENCE [LARGE SCALE GENOMIC DNA]</scope>
    <source>
        <strain evidence="3 4">AT_MEX2019</strain>
        <tissue evidence="3">Muscle</tissue>
    </source>
</reference>